<evidence type="ECO:0000256" key="1">
    <source>
        <dbReference type="ARBA" id="ARBA00022448"/>
    </source>
</evidence>
<organism evidence="12 13">
    <name type="scientific">Atopococcus tabaci</name>
    <dbReference type="NCBI Taxonomy" id="269774"/>
    <lineage>
        <taxon>Bacteria</taxon>
        <taxon>Bacillati</taxon>
        <taxon>Bacillota</taxon>
        <taxon>Bacilli</taxon>
        <taxon>Lactobacillales</taxon>
        <taxon>Carnobacteriaceae</taxon>
        <taxon>Atopococcus</taxon>
    </lineage>
</organism>
<protein>
    <recommendedName>
        <fullName evidence="10">ABC-type quaternary amine transporter</fullName>
        <ecNumber evidence="10">7.6.2.9</ecNumber>
    </recommendedName>
</protein>
<evidence type="ECO:0000259" key="11">
    <source>
        <dbReference type="PROSITE" id="PS50893"/>
    </source>
</evidence>
<keyword evidence="2" id="KW-1003">Cell membrane</keyword>
<feature type="domain" description="ABC transporter" evidence="11">
    <location>
        <begin position="3"/>
        <end position="233"/>
    </location>
</feature>
<dbReference type="SUPFAM" id="SSF52540">
    <property type="entry name" value="P-loop containing nucleoside triphosphate hydrolases"/>
    <property type="match status" value="1"/>
</dbReference>
<dbReference type="GO" id="GO:0016887">
    <property type="term" value="F:ATP hydrolysis activity"/>
    <property type="evidence" value="ECO:0007669"/>
    <property type="project" value="InterPro"/>
</dbReference>
<evidence type="ECO:0000313" key="12">
    <source>
        <dbReference type="EMBL" id="MDO5457264.1"/>
    </source>
</evidence>
<dbReference type="InterPro" id="IPR050093">
    <property type="entry name" value="ABC_SmlMolc_Importer"/>
</dbReference>
<dbReference type="EC" id="7.6.2.9" evidence="10"/>
<dbReference type="InterPro" id="IPR027417">
    <property type="entry name" value="P-loop_NTPase"/>
</dbReference>
<dbReference type="InterPro" id="IPR008995">
    <property type="entry name" value="Mo/tungstate-bd_C_term_dom"/>
</dbReference>
<keyword evidence="5" id="KW-0201">Cytochrome c-type biogenesis</keyword>
<dbReference type="InterPro" id="IPR003439">
    <property type="entry name" value="ABC_transporter-like_ATP-bd"/>
</dbReference>
<dbReference type="PANTHER" id="PTHR42781:SF4">
    <property type="entry name" value="SPERMIDINE_PUTRESCINE IMPORT ATP-BINDING PROTEIN POTA"/>
    <property type="match status" value="1"/>
</dbReference>
<evidence type="ECO:0000256" key="5">
    <source>
        <dbReference type="ARBA" id="ARBA00022748"/>
    </source>
</evidence>
<keyword evidence="4" id="KW-0547">Nucleotide-binding</keyword>
<dbReference type="EMBL" id="JAUNQW010000008">
    <property type="protein sequence ID" value="MDO5457264.1"/>
    <property type="molecule type" value="Genomic_DNA"/>
</dbReference>
<dbReference type="GO" id="GO:0005524">
    <property type="term" value="F:ATP binding"/>
    <property type="evidence" value="ECO:0007669"/>
    <property type="project" value="UniProtKB-KW"/>
</dbReference>
<dbReference type="InterPro" id="IPR017871">
    <property type="entry name" value="ABC_transporter-like_CS"/>
</dbReference>
<dbReference type="SMART" id="SM00382">
    <property type="entry name" value="AAA"/>
    <property type="match status" value="1"/>
</dbReference>
<evidence type="ECO:0000313" key="13">
    <source>
        <dbReference type="Proteomes" id="UP001171751"/>
    </source>
</evidence>
<dbReference type="PANTHER" id="PTHR42781">
    <property type="entry name" value="SPERMIDINE/PUTRESCINE IMPORT ATP-BINDING PROTEIN POTA"/>
    <property type="match status" value="1"/>
</dbReference>
<dbReference type="PROSITE" id="PS50893">
    <property type="entry name" value="ABC_TRANSPORTER_2"/>
    <property type="match status" value="1"/>
</dbReference>
<dbReference type="PROSITE" id="PS00211">
    <property type="entry name" value="ABC_TRANSPORTER_1"/>
    <property type="match status" value="1"/>
</dbReference>
<proteinExistence type="predicted"/>
<dbReference type="NCBIfam" id="TIGR01189">
    <property type="entry name" value="ccmA"/>
    <property type="match status" value="1"/>
</dbReference>
<evidence type="ECO:0000256" key="7">
    <source>
        <dbReference type="ARBA" id="ARBA00023004"/>
    </source>
</evidence>
<gene>
    <name evidence="12" type="primary">ccmA</name>
    <name evidence="12" type="ORF">Q4F26_02880</name>
</gene>
<dbReference type="InterPro" id="IPR003593">
    <property type="entry name" value="AAA+_ATPase"/>
</dbReference>
<evidence type="ECO:0000256" key="6">
    <source>
        <dbReference type="ARBA" id="ARBA00022840"/>
    </source>
</evidence>
<dbReference type="AlphaFoldDB" id="A0AA43UC57"/>
<sequence>MSLSITNLSLSFDHECVLENLSLKIQSGEFLSLLGESGSGKTTLLKSIAGLLDFQSGHIQLNDQDITHWEPNKRPISYVFQDLRLFPHLTVYENIAFPLKMHKVNKTEADRRIFQLLDDVQMTGFENRHISELSGGQQQRIALARALAIDPQLLLLDEPFSGLDESLRKEMGQLIKKLHEEKELTIIMVTHDKREAIELSSRMALLYNNGIHQIGSAFEMIYQPESRYTSQFFGGENLISGELRNQVFYYADQELAIGEQNLPDGDYLLMVRPIHVSISDDKKKEEVPVFTAQIKEVLFKTDYIEIEADHPDFYEPWSVHTRNHDFLEKEKNEIILITFNPEYIWLLERK</sequence>
<reference evidence="12" key="1">
    <citation type="submission" date="2023-07" db="EMBL/GenBank/DDBJ databases">
        <title>Between Cages and Wild: Unraveling the Impact of Captivity on Animal Microbiomes and Antimicrobial Resistance.</title>
        <authorList>
            <person name="Schmartz G.P."/>
            <person name="Rehner J."/>
            <person name="Schuff M.J."/>
            <person name="Becker S.L."/>
            <person name="Kravczyk M."/>
            <person name="Gurevich A."/>
            <person name="Francke R."/>
            <person name="Mueller R."/>
            <person name="Keller V."/>
            <person name="Keller A."/>
        </authorList>
    </citation>
    <scope>NUCLEOTIDE SEQUENCE</scope>
    <source>
        <strain evidence="12">S39M_St_73</strain>
    </source>
</reference>
<dbReference type="FunFam" id="3.40.50.300:FF:000425">
    <property type="entry name" value="Probable ABC transporter, ATP-binding subunit"/>
    <property type="match status" value="1"/>
</dbReference>
<keyword evidence="8" id="KW-0406">Ion transport</keyword>
<dbReference type="InterPro" id="IPR015853">
    <property type="entry name" value="ABC_transpr_FbpC"/>
</dbReference>
<dbReference type="GO" id="GO:0016020">
    <property type="term" value="C:membrane"/>
    <property type="evidence" value="ECO:0007669"/>
    <property type="project" value="InterPro"/>
</dbReference>
<keyword evidence="3" id="KW-0410">Iron transport</keyword>
<comment type="caution">
    <text evidence="12">The sequence shown here is derived from an EMBL/GenBank/DDBJ whole genome shotgun (WGS) entry which is preliminary data.</text>
</comment>
<dbReference type="InterPro" id="IPR005895">
    <property type="entry name" value="ABC_transptr_haem_export_CcmA"/>
</dbReference>
<accession>A0AA43UC57</accession>
<dbReference type="GO" id="GO:0017004">
    <property type="term" value="P:cytochrome complex assembly"/>
    <property type="evidence" value="ECO:0007669"/>
    <property type="project" value="UniProtKB-KW"/>
</dbReference>
<evidence type="ECO:0000256" key="9">
    <source>
        <dbReference type="ARBA" id="ARBA00023136"/>
    </source>
</evidence>
<dbReference type="SUPFAM" id="SSF50331">
    <property type="entry name" value="MOP-like"/>
    <property type="match status" value="1"/>
</dbReference>
<keyword evidence="6 12" id="KW-0067">ATP-binding</keyword>
<keyword evidence="1" id="KW-0813">Transport</keyword>
<dbReference type="Pfam" id="PF00005">
    <property type="entry name" value="ABC_tran"/>
    <property type="match status" value="1"/>
</dbReference>
<keyword evidence="7" id="KW-0408">Iron</keyword>
<evidence type="ECO:0000256" key="3">
    <source>
        <dbReference type="ARBA" id="ARBA00022496"/>
    </source>
</evidence>
<dbReference type="Proteomes" id="UP001171751">
    <property type="component" value="Unassembled WGS sequence"/>
</dbReference>
<evidence type="ECO:0000256" key="2">
    <source>
        <dbReference type="ARBA" id="ARBA00022475"/>
    </source>
</evidence>
<evidence type="ECO:0000256" key="8">
    <source>
        <dbReference type="ARBA" id="ARBA00023065"/>
    </source>
</evidence>
<keyword evidence="9" id="KW-0472">Membrane</keyword>
<keyword evidence="13" id="KW-1185">Reference proteome</keyword>
<evidence type="ECO:0000256" key="4">
    <source>
        <dbReference type="ARBA" id="ARBA00022741"/>
    </source>
</evidence>
<dbReference type="CDD" id="cd03259">
    <property type="entry name" value="ABC_Carb_Solutes_like"/>
    <property type="match status" value="1"/>
</dbReference>
<dbReference type="Gene3D" id="3.40.50.300">
    <property type="entry name" value="P-loop containing nucleotide triphosphate hydrolases"/>
    <property type="match status" value="1"/>
</dbReference>
<dbReference type="GO" id="GO:0015408">
    <property type="term" value="F:ABC-type ferric iron transporter activity"/>
    <property type="evidence" value="ECO:0007669"/>
    <property type="project" value="InterPro"/>
</dbReference>
<evidence type="ECO:0000256" key="10">
    <source>
        <dbReference type="ARBA" id="ARBA00066388"/>
    </source>
</evidence>
<name>A0AA43UC57_9LACT</name>
<dbReference type="GO" id="GO:0015418">
    <property type="term" value="F:ABC-type quaternary ammonium compound transporting activity"/>
    <property type="evidence" value="ECO:0007669"/>
    <property type="project" value="UniProtKB-EC"/>
</dbReference>